<dbReference type="SUPFAM" id="SSF53254">
    <property type="entry name" value="Phosphoglycerate mutase-like"/>
    <property type="match status" value="1"/>
</dbReference>
<keyword evidence="5" id="KW-1185">Reference proteome</keyword>
<reference evidence="4 5" key="1">
    <citation type="submission" date="2018-10" db="EMBL/GenBank/DDBJ databases">
        <title>Bacillus Keqinensis sp. nov., a moderately halophilic bacterium isolated from a saline-alkaline lake.</title>
        <authorList>
            <person name="Wang H."/>
        </authorList>
    </citation>
    <scope>NUCLEOTIDE SEQUENCE [LARGE SCALE GENOMIC DNA]</scope>
    <source>
        <strain evidence="4 5">KQ-3</strain>
    </source>
</reference>
<dbReference type="Pfam" id="PF00300">
    <property type="entry name" value="His_Phos_1"/>
    <property type="match status" value="1"/>
</dbReference>
<evidence type="ECO:0000256" key="2">
    <source>
        <dbReference type="PIRSR" id="PIRSR613078-1"/>
    </source>
</evidence>
<dbReference type="GO" id="GO:0004331">
    <property type="term" value="F:fructose-2,6-bisphosphate 2-phosphatase activity"/>
    <property type="evidence" value="ECO:0007669"/>
    <property type="project" value="TreeGrafter"/>
</dbReference>
<dbReference type="RefSeq" id="WP_122896160.1">
    <property type="nucleotide sequence ID" value="NZ_RHIB01000001.1"/>
</dbReference>
<feature type="binding site" evidence="3">
    <location>
        <position position="58"/>
    </location>
    <ligand>
        <name>substrate</name>
    </ligand>
</feature>
<dbReference type="Gene3D" id="3.40.50.1240">
    <property type="entry name" value="Phosphoglycerate mutase-like"/>
    <property type="match status" value="1"/>
</dbReference>
<protein>
    <submittedName>
        <fullName evidence="4">Histidine phosphatase family protein</fullName>
    </submittedName>
</protein>
<dbReference type="InterPro" id="IPR013078">
    <property type="entry name" value="His_Pase_superF_clade-1"/>
</dbReference>
<dbReference type="PANTHER" id="PTHR46517:SF1">
    <property type="entry name" value="FRUCTOSE-2,6-BISPHOSPHATASE TIGAR"/>
    <property type="match status" value="1"/>
</dbReference>
<evidence type="ECO:0000256" key="3">
    <source>
        <dbReference type="PIRSR" id="PIRSR613078-2"/>
    </source>
</evidence>
<accession>A0A3M7TV71</accession>
<evidence type="ECO:0000256" key="1">
    <source>
        <dbReference type="ARBA" id="ARBA00022801"/>
    </source>
</evidence>
<dbReference type="GO" id="GO:0005829">
    <property type="term" value="C:cytosol"/>
    <property type="evidence" value="ECO:0007669"/>
    <property type="project" value="TreeGrafter"/>
</dbReference>
<dbReference type="PANTHER" id="PTHR46517">
    <property type="entry name" value="FRUCTOSE-2,6-BISPHOSPHATASE TIGAR"/>
    <property type="match status" value="1"/>
</dbReference>
<dbReference type="AlphaFoldDB" id="A0A3M7TV71"/>
<dbReference type="SMART" id="SM00855">
    <property type="entry name" value="PGAM"/>
    <property type="match status" value="1"/>
</dbReference>
<sequence length="208" mass="24208">MLSLYFTRHGETMWNREGRLQGWHDSPLTKEGENIAKSLGHYFRDIPLSTIYTSTSGRTIRTAELINSGQNTPIVLDERLREIHLGEWEGKTREEIASAYSKERLEAFWNNPEAYKPAGGETFCQVESRVNDFISDIYRNHQNGHVLLVTHTVIVKLLLKRFKNRMLHQLWDPPFIHPGCLNLVEIDRNRQMNVLLEGDLSHEKYYGS</sequence>
<keyword evidence="1" id="KW-0378">Hydrolase</keyword>
<dbReference type="Proteomes" id="UP000278746">
    <property type="component" value="Unassembled WGS sequence"/>
</dbReference>
<evidence type="ECO:0000313" key="5">
    <source>
        <dbReference type="Proteomes" id="UP000278746"/>
    </source>
</evidence>
<name>A0A3M7TV71_9BACI</name>
<dbReference type="CDD" id="cd07067">
    <property type="entry name" value="HP_PGM_like"/>
    <property type="match status" value="1"/>
</dbReference>
<dbReference type="OrthoDB" id="9782128at2"/>
<feature type="active site" description="Tele-phosphohistidine intermediate" evidence="2">
    <location>
        <position position="9"/>
    </location>
</feature>
<organism evidence="4 5">
    <name type="scientific">Alteribacter keqinensis</name>
    <dbReference type="NCBI Taxonomy" id="2483800"/>
    <lineage>
        <taxon>Bacteria</taxon>
        <taxon>Bacillati</taxon>
        <taxon>Bacillota</taxon>
        <taxon>Bacilli</taxon>
        <taxon>Bacillales</taxon>
        <taxon>Bacillaceae</taxon>
        <taxon>Alteribacter</taxon>
    </lineage>
</organism>
<dbReference type="InterPro" id="IPR029033">
    <property type="entry name" value="His_PPase_superfam"/>
</dbReference>
<feature type="binding site" evidence="3">
    <location>
        <begin position="8"/>
        <end position="15"/>
    </location>
    <ligand>
        <name>substrate</name>
    </ligand>
</feature>
<gene>
    <name evidence="4" type="ORF">EBO34_01315</name>
</gene>
<dbReference type="InterPro" id="IPR051695">
    <property type="entry name" value="Phosphoglycerate_Mutase"/>
</dbReference>
<proteinExistence type="predicted"/>
<dbReference type="GO" id="GO:0045820">
    <property type="term" value="P:negative regulation of glycolytic process"/>
    <property type="evidence" value="ECO:0007669"/>
    <property type="project" value="TreeGrafter"/>
</dbReference>
<comment type="caution">
    <text evidence="4">The sequence shown here is derived from an EMBL/GenBank/DDBJ whole genome shotgun (WGS) entry which is preliminary data.</text>
</comment>
<dbReference type="GO" id="GO:0043456">
    <property type="term" value="P:regulation of pentose-phosphate shunt"/>
    <property type="evidence" value="ECO:0007669"/>
    <property type="project" value="TreeGrafter"/>
</dbReference>
<feature type="active site" description="Proton donor/acceptor" evidence="2">
    <location>
        <position position="82"/>
    </location>
</feature>
<evidence type="ECO:0000313" key="4">
    <source>
        <dbReference type="EMBL" id="RNA68634.1"/>
    </source>
</evidence>
<dbReference type="EMBL" id="RHIB01000001">
    <property type="protein sequence ID" value="RNA68634.1"/>
    <property type="molecule type" value="Genomic_DNA"/>
</dbReference>